<dbReference type="STRING" id="441959.B8MD19"/>
<evidence type="ECO:0000313" key="4">
    <source>
        <dbReference type="Proteomes" id="UP000001745"/>
    </source>
</evidence>
<dbReference type="Pfam" id="PF26118">
    <property type="entry name" value="DUF8035"/>
    <property type="match status" value="1"/>
</dbReference>
<dbReference type="OrthoDB" id="4227528at2759"/>
<dbReference type="InParanoid" id="B8MD19"/>
<dbReference type="OMA" id="DFFYVME"/>
<gene>
    <name evidence="3" type="ORF">TSTA_113670</name>
</gene>
<feature type="domain" description="DUF8035" evidence="2">
    <location>
        <begin position="668"/>
        <end position="720"/>
    </location>
</feature>
<organism evidence="3 4">
    <name type="scientific">Talaromyces stipitatus (strain ATCC 10500 / CBS 375.48 / QM 6759 / NRRL 1006)</name>
    <name type="common">Penicillium stipitatum</name>
    <dbReference type="NCBI Taxonomy" id="441959"/>
    <lineage>
        <taxon>Eukaryota</taxon>
        <taxon>Fungi</taxon>
        <taxon>Dikarya</taxon>
        <taxon>Ascomycota</taxon>
        <taxon>Pezizomycotina</taxon>
        <taxon>Eurotiomycetes</taxon>
        <taxon>Eurotiomycetidae</taxon>
        <taxon>Eurotiales</taxon>
        <taxon>Trichocomaceae</taxon>
        <taxon>Talaromyces</taxon>
        <taxon>Talaromyces sect. Talaromyces</taxon>
    </lineage>
</organism>
<feature type="compositionally biased region" description="Basic and acidic residues" evidence="1">
    <location>
        <begin position="327"/>
        <end position="337"/>
    </location>
</feature>
<sequence>MSRPAPPDDVYEKDNYYEEIDRRRRNRDDRYFDPEFGHRRRRLTRSPPAVREVEERVRVRRDSSAPDVPPDRYLPPRDEDVIPPRYRDRVRPDDLRLQREMDEGYIRRRTPPLSRHHPSRGSRDEVTLDEGDEIDDYRKRSREKEKIIFEERRLHRPREEDERDDVIIRRRDRSLPPRRVREDEEDIIIGKDKRRIDPREELDDERIIFRHRDRPSRREDDSERERISRHRRSMPVLDDYRAEEDEVVIRHNHDSPGPRRRRRHRDERYILDEDGREEVIFRERDRQKQEEIEIRREERTPPHRRRDDDGEIDDIRIRRRGRSIPPPREEDRDEIVIKHRSRSSPRREDDREEIVIRERDRSTPRRGEDDRGQIRIRHFHGSSRARDDDLDDVVLRRRSVHSLDDDDDDDREEVIIRKKHGRRKSVPRGLEKDEVVIRDDDRGKDRIEFRHVHSPPRSPRRSVSRPKGGDKEEIIIKDTDRSGRRGKNEASREVIIRKEESSSSESSREPSVVRKPPILQEVITHHRHIDSYEVVPPVRRDSPEESLADDVDVIDIKRRGDKRGRAYEEEIIIDKEKERSISPRQRHQLDEDEDKLVITRTKSGDHGVEKEVEIRQRERDRDLPGFERELVIRERDRREEIEAFPEPREEEVHAHRRYTDNTRKKRNKLWTEISKDLVIREALKRAGYEFDETDDFYYVFEYLRYDDVERLVDLSEDIRQFRRERIRGIRRERERLPPLPVIPGPPPIAPRPPLMLERPPVREPYPWEERERYRERDIVIEEDRRPRRYREI</sequence>
<feature type="compositionally biased region" description="Basic and acidic residues" evidence="1">
    <location>
        <begin position="345"/>
        <end position="373"/>
    </location>
</feature>
<evidence type="ECO:0000259" key="2">
    <source>
        <dbReference type="Pfam" id="PF26118"/>
    </source>
</evidence>
<feature type="compositionally biased region" description="Basic and acidic residues" evidence="1">
    <location>
        <begin position="74"/>
        <end position="106"/>
    </location>
</feature>
<dbReference type="InterPro" id="IPR058348">
    <property type="entry name" value="DUF8035"/>
</dbReference>
<dbReference type="PhylomeDB" id="B8MD19"/>
<evidence type="ECO:0000313" key="3">
    <source>
        <dbReference type="EMBL" id="EED17545.1"/>
    </source>
</evidence>
<protein>
    <submittedName>
        <fullName evidence="3">Conserved glutamic acid rich protein</fullName>
    </submittedName>
</protein>
<feature type="compositionally biased region" description="Basic and acidic residues" evidence="1">
    <location>
        <begin position="136"/>
        <end position="184"/>
    </location>
</feature>
<feature type="compositionally biased region" description="Basic residues" evidence="1">
    <location>
        <begin position="374"/>
        <end position="383"/>
    </location>
</feature>
<feature type="region of interest" description="Disordered" evidence="1">
    <location>
        <begin position="22"/>
        <end position="184"/>
    </location>
</feature>
<feature type="compositionally biased region" description="Basic and acidic residues" evidence="1">
    <location>
        <begin position="247"/>
        <end position="257"/>
    </location>
</feature>
<feature type="compositionally biased region" description="Basic and acidic residues" evidence="1">
    <location>
        <begin position="51"/>
        <end position="64"/>
    </location>
</feature>
<dbReference type="HOGENOM" id="CLU_019534_0_0_1"/>
<dbReference type="AlphaFoldDB" id="B8MD19"/>
<dbReference type="eggNOG" id="ENOG502SANM">
    <property type="taxonomic scope" value="Eukaryota"/>
</dbReference>
<feature type="compositionally biased region" description="Basic and acidic residues" evidence="1">
    <location>
        <begin position="429"/>
        <end position="451"/>
    </location>
</feature>
<feature type="compositionally biased region" description="Basic residues" evidence="1">
    <location>
        <begin position="452"/>
        <end position="464"/>
    </location>
</feature>
<feature type="compositionally biased region" description="Basic and acidic residues" evidence="1">
    <location>
        <begin position="266"/>
        <end position="316"/>
    </location>
</feature>
<dbReference type="EMBL" id="EQ962655">
    <property type="protein sequence ID" value="EED17545.1"/>
    <property type="molecule type" value="Genomic_DNA"/>
</dbReference>
<accession>B8MD19</accession>
<dbReference type="VEuPathDB" id="FungiDB:TSTA_113670"/>
<keyword evidence="4" id="KW-1185">Reference proteome</keyword>
<feature type="compositionally biased region" description="Basic and acidic residues" evidence="1">
    <location>
        <begin position="207"/>
        <end position="226"/>
    </location>
</feature>
<dbReference type="GeneID" id="8101679"/>
<name>B8MD19_TALSN</name>
<feature type="compositionally biased region" description="Basic and acidic residues" evidence="1">
    <location>
        <begin position="467"/>
        <end position="512"/>
    </location>
</feature>
<dbReference type="Proteomes" id="UP000001745">
    <property type="component" value="Unassembled WGS sequence"/>
</dbReference>
<feature type="region of interest" description="Disordered" evidence="1">
    <location>
        <begin position="419"/>
        <end position="546"/>
    </location>
</feature>
<evidence type="ECO:0000256" key="1">
    <source>
        <dbReference type="SAM" id="MobiDB-lite"/>
    </source>
</evidence>
<dbReference type="RefSeq" id="XP_002481537.1">
    <property type="nucleotide sequence ID" value="XM_002481492.1"/>
</dbReference>
<proteinExistence type="predicted"/>
<feature type="compositionally biased region" description="Basic residues" evidence="1">
    <location>
        <begin position="107"/>
        <end position="120"/>
    </location>
</feature>
<reference evidence="4" key="1">
    <citation type="journal article" date="2015" name="Genome Announc.">
        <title>Genome sequence of the AIDS-associated pathogen Penicillium marneffei (ATCC18224) and its near taxonomic relative Talaromyces stipitatus (ATCC10500).</title>
        <authorList>
            <person name="Nierman W.C."/>
            <person name="Fedorova-Abrams N.D."/>
            <person name="Andrianopoulos A."/>
        </authorList>
    </citation>
    <scope>NUCLEOTIDE SEQUENCE [LARGE SCALE GENOMIC DNA]</scope>
    <source>
        <strain evidence="4">ATCC 10500 / CBS 375.48 / QM 6759 / NRRL 1006</strain>
    </source>
</reference>
<feature type="region of interest" description="Disordered" evidence="1">
    <location>
        <begin position="207"/>
        <end position="393"/>
    </location>
</feature>
<feature type="compositionally biased region" description="Basic and acidic residues" evidence="1">
    <location>
        <begin position="22"/>
        <end position="37"/>
    </location>
</feature>